<evidence type="ECO:0000256" key="4">
    <source>
        <dbReference type="ARBA" id="ARBA00023163"/>
    </source>
</evidence>
<comment type="caution">
    <text evidence="8">The sequence shown here is derived from an EMBL/GenBank/DDBJ whole genome shotgun (WGS) entry which is preliminary data.</text>
</comment>
<evidence type="ECO:0000313" key="8">
    <source>
        <dbReference type="EMBL" id="RAO65329.1"/>
    </source>
</evidence>
<evidence type="ECO:0000256" key="1">
    <source>
        <dbReference type="ARBA" id="ARBA00004123"/>
    </source>
</evidence>
<dbReference type="RefSeq" id="XP_040729846.1">
    <property type="nucleotide sequence ID" value="XM_040873367.1"/>
</dbReference>
<dbReference type="GO" id="GO:0000981">
    <property type="term" value="F:DNA-binding transcription factor activity, RNA polymerase II-specific"/>
    <property type="evidence" value="ECO:0007669"/>
    <property type="project" value="InterPro"/>
</dbReference>
<dbReference type="PANTHER" id="PTHR37534">
    <property type="entry name" value="TRANSCRIPTIONAL ACTIVATOR PROTEIN UGA3"/>
    <property type="match status" value="1"/>
</dbReference>
<dbReference type="GO" id="GO:0005634">
    <property type="term" value="C:nucleus"/>
    <property type="evidence" value="ECO:0007669"/>
    <property type="project" value="UniProtKB-SubCell"/>
</dbReference>
<keyword evidence="3" id="KW-0238">DNA-binding</keyword>
<dbReference type="Proteomes" id="UP000249363">
    <property type="component" value="Unassembled WGS sequence"/>
</dbReference>
<keyword evidence="2" id="KW-0805">Transcription regulation</keyword>
<comment type="subcellular location">
    <subcellularLocation>
        <location evidence="1">Nucleus</location>
    </subcellularLocation>
</comment>
<reference evidence="8 9" key="1">
    <citation type="journal article" date="2017" name="Biotechnol. Biofuels">
        <title>Differential beta-glucosidase expression as a function of carbon source availability in Talaromyces amestolkiae: a genomic and proteomic approach.</title>
        <authorList>
            <person name="de Eugenio L.I."/>
            <person name="Mendez-Liter J.A."/>
            <person name="Nieto-Dominguez M."/>
            <person name="Alonso L."/>
            <person name="Gil-Munoz J."/>
            <person name="Barriuso J."/>
            <person name="Prieto A."/>
            <person name="Martinez M.J."/>
        </authorList>
    </citation>
    <scope>NUCLEOTIDE SEQUENCE [LARGE SCALE GENOMIC DNA]</scope>
    <source>
        <strain evidence="8 9">CIB</strain>
    </source>
</reference>
<dbReference type="GeneID" id="63790558"/>
<protein>
    <recommendedName>
        <fullName evidence="7">Zn(2)-C6 fungal-type domain-containing protein</fullName>
    </recommendedName>
</protein>
<evidence type="ECO:0000259" key="7">
    <source>
        <dbReference type="PROSITE" id="PS50048"/>
    </source>
</evidence>
<dbReference type="InterPro" id="IPR021858">
    <property type="entry name" value="Fun_TF"/>
</dbReference>
<keyword evidence="9" id="KW-1185">Reference proteome</keyword>
<dbReference type="CDD" id="cd00067">
    <property type="entry name" value="GAL4"/>
    <property type="match status" value="1"/>
</dbReference>
<dbReference type="Gene3D" id="4.10.240.10">
    <property type="entry name" value="Zn(2)-C6 fungal-type DNA-binding domain"/>
    <property type="match status" value="1"/>
</dbReference>
<keyword evidence="5" id="KW-0539">Nucleus</keyword>
<evidence type="ECO:0000256" key="3">
    <source>
        <dbReference type="ARBA" id="ARBA00023125"/>
    </source>
</evidence>
<dbReference type="InterPro" id="IPR036864">
    <property type="entry name" value="Zn2-C6_fun-type_DNA-bd_sf"/>
</dbReference>
<dbReference type="PROSITE" id="PS50048">
    <property type="entry name" value="ZN2_CY6_FUNGAL_2"/>
    <property type="match status" value="1"/>
</dbReference>
<dbReference type="AlphaFoldDB" id="A0A364KP70"/>
<organism evidence="8 9">
    <name type="scientific">Talaromyces amestolkiae</name>
    <dbReference type="NCBI Taxonomy" id="1196081"/>
    <lineage>
        <taxon>Eukaryota</taxon>
        <taxon>Fungi</taxon>
        <taxon>Dikarya</taxon>
        <taxon>Ascomycota</taxon>
        <taxon>Pezizomycotina</taxon>
        <taxon>Eurotiomycetes</taxon>
        <taxon>Eurotiomycetidae</taxon>
        <taxon>Eurotiales</taxon>
        <taxon>Trichocomaceae</taxon>
        <taxon>Talaromyces</taxon>
        <taxon>Talaromyces sect. Talaromyces</taxon>
    </lineage>
</organism>
<feature type="compositionally biased region" description="Basic and acidic residues" evidence="6">
    <location>
        <begin position="74"/>
        <end position="86"/>
    </location>
</feature>
<dbReference type="SUPFAM" id="SSF57701">
    <property type="entry name" value="Zn2/Cys6 DNA-binding domain"/>
    <property type="match status" value="1"/>
</dbReference>
<dbReference type="Pfam" id="PF00172">
    <property type="entry name" value="Zn_clus"/>
    <property type="match status" value="1"/>
</dbReference>
<dbReference type="PROSITE" id="PS00463">
    <property type="entry name" value="ZN2_CY6_FUNGAL_1"/>
    <property type="match status" value="1"/>
</dbReference>
<dbReference type="GO" id="GO:0003677">
    <property type="term" value="F:DNA binding"/>
    <property type="evidence" value="ECO:0007669"/>
    <property type="project" value="UniProtKB-KW"/>
</dbReference>
<dbReference type="InterPro" id="IPR001138">
    <property type="entry name" value="Zn2Cys6_DnaBD"/>
</dbReference>
<dbReference type="PANTHER" id="PTHR37534:SF46">
    <property type="entry name" value="ZN(II)2CYS6 TRANSCRIPTION FACTOR (EUROFUNG)"/>
    <property type="match status" value="1"/>
</dbReference>
<evidence type="ECO:0000256" key="5">
    <source>
        <dbReference type="ARBA" id="ARBA00023242"/>
    </source>
</evidence>
<dbReference type="Pfam" id="PF11951">
    <property type="entry name" value="Fungal_trans_2"/>
    <property type="match status" value="1"/>
</dbReference>
<gene>
    <name evidence="8" type="ORF">BHQ10_001341</name>
</gene>
<dbReference type="GO" id="GO:0008270">
    <property type="term" value="F:zinc ion binding"/>
    <property type="evidence" value="ECO:0007669"/>
    <property type="project" value="InterPro"/>
</dbReference>
<dbReference type="EMBL" id="MIKG01000002">
    <property type="protein sequence ID" value="RAO65329.1"/>
    <property type="molecule type" value="Genomic_DNA"/>
</dbReference>
<keyword evidence="4" id="KW-0804">Transcription</keyword>
<evidence type="ECO:0000313" key="9">
    <source>
        <dbReference type="Proteomes" id="UP000249363"/>
    </source>
</evidence>
<evidence type="ECO:0000256" key="6">
    <source>
        <dbReference type="SAM" id="MobiDB-lite"/>
    </source>
</evidence>
<evidence type="ECO:0000256" key="2">
    <source>
        <dbReference type="ARBA" id="ARBA00023015"/>
    </source>
</evidence>
<name>A0A364KP70_TALAM</name>
<feature type="region of interest" description="Disordered" evidence="6">
    <location>
        <begin position="64"/>
        <end position="116"/>
    </location>
</feature>
<sequence length="572" mass="64553">MTPKRVRTVEGSCWACKDRRVICDLQRPQCSRCTSEDQACEYGKLRLRWCNGVAARGRFAGQNVPVSPTDVDFNEEKSMQRDEFRKSSVNGQVSPSALTPPSPSPSLSLSSPPLFSPRETSLDLVKSDDGDEEQANQFPDYKKACQFFEAPSRVTADDLMLYFEHIVIDRFNLSTEPVLVDLVAVNNYPALRYSVTAVAKAHQQLSTCPGHHDAFLSKRSARHKAIYNFRTQLENPTHHKKSRRLLPLDLFIANVLLCILDGVIDPNDESAACHVHYRGGRAILSQWKLHQQLLQRHKRGLPALMLSCFATMDLTYSLLTGEEQYFRDTTWAHFAGSDGWWGVLPPYDPFLDIMRNLSRLAHLGHVLHRGGEVAPFSDELEALTMALKGYTTLTDGLEPLFMTQQNEFFAIKSSRNTQAPLAPHLLVPMNSCAPQLDSDESWTVFCNAYRLAGLIYIYRVFHRLDASHPLVQQTTSYGLRAICESRLKGKLAHCLLFPALVIGAHCRTTPQQKANLLAMRSTAAFLNFGSLRVMETFLQGLWARNPSSYEEEGESESWWGCFKPIAEKTFLF</sequence>
<dbReference type="OrthoDB" id="3251668at2759"/>
<dbReference type="SMART" id="SM00066">
    <property type="entry name" value="GAL4"/>
    <property type="match status" value="1"/>
</dbReference>
<feature type="compositionally biased region" description="Low complexity" evidence="6">
    <location>
        <begin position="105"/>
        <end position="116"/>
    </location>
</feature>
<accession>A0A364KP70</accession>
<proteinExistence type="predicted"/>
<feature type="domain" description="Zn(2)-C6 fungal-type" evidence="7">
    <location>
        <begin position="12"/>
        <end position="42"/>
    </location>
</feature>